<dbReference type="PANTHER" id="PTHR11910">
    <property type="entry name" value="ATP SYNTHASE DELTA CHAIN"/>
    <property type="match status" value="1"/>
</dbReference>
<keyword evidence="2 7" id="KW-0813">Transport</keyword>
<dbReference type="Proteomes" id="UP000323257">
    <property type="component" value="Unassembled WGS sequence"/>
</dbReference>
<comment type="similarity">
    <text evidence="7">Belongs to the ATPase delta chain family.</text>
</comment>
<dbReference type="Pfam" id="PF00213">
    <property type="entry name" value="OSCP"/>
    <property type="match status" value="1"/>
</dbReference>
<dbReference type="PRINTS" id="PR00125">
    <property type="entry name" value="ATPASEDELTA"/>
</dbReference>
<name>A0A5S5CBD0_9BACL</name>
<dbReference type="SUPFAM" id="SSF47928">
    <property type="entry name" value="N-terminal domain of the delta subunit of the F1F0-ATP synthase"/>
    <property type="match status" value="1"/>
</dbReference>
<reference evidence="8 9" key="1">
    <citation type="submission" date="2019-07" db="EMBL/GenBank/DDBJ databases">
        <title>Genomic Encyclopedia of Type Strains, Phase III (KMG-III): the genomes of soil and plant-associated and newly described type strains.</title>
        <authorList>
            <person name="Whitman W."/>
        </authorList>
    </citation>
    <scope>NUCLEOTIDE SEQUENCE [LARGE SCALE GENOMIC DNA]</scope>
    <source>
        <strain evidence="8 9">BL24</strain>
    </source>
</reference>
<keyword evidence="9" id="KW-1185">Reference proteome</keyword>
<dbReference type="Gene3D" id="1.10.520.20">
    <property type="entry name" value="N-terminal domain of the delta subunit of the F1F0-ATP synthase"/>
    <property type="match status" value="1"/>
</dbReference>
<comment type="function">
    <text evidence="7">F(1)F(0) ATP synthase produces ATP from ADP in the presence of a proton or sodium gradient. F-type ATPases consist of two structural domains, F(1) containing the extramembraneous catalytic core and F(0) containing the membrane proton channel, linked together by a central stalk and a peripheral stalk. During catalysis, ATP synthesis in the catalytic domain of F(1) is coupled via a rotary mechanism of the central stalk subunits to proton translocation.</text>
</comment>
<proteinExistence type="inferred from homology"/>
<evidence type="ECO:0000256" key="6">
    <source>
        <dbReference type="ARBA" id="ARBA00023310"/>
    </source>
</evidence>
<dbReference type="AlphaFoldDB" id="A0A5S5CBD0"/>
<accession>A0A5S5CBD0</accession>
<organism evidence="8 9">
    <name type="scientific">Paenibacillus methanolicus</name>
    <dbReference type="NCBI Taxonomy" id="582686"/>
    <lineage>
        <taxon>Bacteria</taxon>
        <taxon>Bacillati</taxon>
        <taxon>Bacillota</taxon>
        <taxon>Bacilli</taxon>
        <taxon>Bacillales</taxon>
        <taxon>Paenibacillaceae</taxon>
        <taxon>Paenibacillus</taxon>
    </lineage>
</organism>
<comment type="function">
    <text evidence="7">This protein is part of the stalk that links CF(0) to CF(1). It either transmits conformational changes from CF(0) to CF(1) or is implicated in proton conduction.</text>
</comment>
<keyword evidence="3 7" id="KW-0375">Hydrogen ion transport</keyword>
<keyword evidence="6 7" id="KW-0066">ATP synthesis</keyword>
<dbReference type="EMBL" id="VNHS01000004">
    <property type="protein sequence ID" value="TYP75650.1"/>
    <property type="molecule type" value="Genomic_DNA"/>
</dbReference>
<evidence type="ECO:0000256" key="1">
    <source>
        <dbReference type="ARBA" id="ARBA00004370"/>
    </source>
</evidence>
<dbReference type="HAMAP" id="MF_01416">
    <property type="entry name" value="ATP_synth_delta_bact"/>
    <property type="match status" value="1"/>
</dbReference>
<evidence type="ECO:0000256" key="4">
    <source>
        <dbReference type="ARBA" id="ARBA00023065"/>
    </source>
</evidence>
<evidence type="ECO:0000313" key="9">
    <source>
        <dbReference type="Proteomes" id="UP000323257"/>
    </source>
</evidence>
<dbReference type="NCBIfam" id="NF004403">
    <property type="entry name" value="PRK05758.2-4"/>
    <property type="match status" value="1"/>
</dbReference>
<comment type="caution">
    <text evidence="8">The sequence shown here is derived from an EMBL/GenBank/DDBJ whole genome shotgun (WGS) entry which is preliminary data.</text>
</comment>
<dbReference type="GO" id="GO:0046933">
    <property type="term" value="F:proton-transporting ATP synthase activity, rotational mechanism"/>
    <property type="evidence" value="ECO:0007669"/>
    <property type="project" value="UniProtKB-UniRule"/>
</dbReference>
<dbReference type="InterPro" id="IPR000711">
    <property type="entry name" value="ATPase_OSCP/dsu"/>
</dbReference>
<keyword evidence="7" id="KW-1003">Cell membrane</keyword>
<sequence>MSRATVVAKRYAQALYEVAAQQNIVAEVLEQLGLVVKTLQSDADIVKFLSFPSIEENVKIELIRKAFADQISATLLNTLEMLIAKGRQNLLGHIYTSYVKIAGEGLGQAQATVYTAKLLTAEELKNVEATFGALAGKRIVADQVVEPSLLGGVQVRIGDRLYDGSLSGKLARLEKSLKSQAL</sequence>
<evidence type="ECO:0000313" key="8">
    <source>
        <dbReference type="EMBL" id="TYP75650.1"/>
    </source>
</evidence>
<keyword evidence="7" id="KW-0139">CF(1)</keyword>
<keyword evidence="4 7" id="KW-0406">Ion transport</keyword>
<protein>
    <recommendedName>
        <fullName evidence="7">ATP synthase subunit delta</fullName>
    </recommendedName>
    <alternativeName>
        <fullName evidence="7">ATP synthase F(1) sector subunit delta</fullName>
    </alternativeName>
    <alternativeName>
        <fullName evidence="7">F-type ATPase subunit delta</fullName>
        <shortName evidence="7">F-ATPase subunit delta</shortName>
    </alternativeName>
</protein>
<dbReference type="InterPro" id="IPR026015">
    <property type="entry name" value="ATP_synth_OSCP/delta_N_sf"/>
</dbReference>
<dbReference type="RefSeq" id="WP_148929569.1">
    <property type="nucleotide sequence ID" value="NZ_VNHS01000004.1"/>
</dbReference>
<evidence type="ECO:0000256" key="7">
    <source>
        <dbReference type="HAMAP-Rule" id="MF_01416"/>
    </source>
</evidence>
<gene>
    <name evidence="7" type="primary">atpH</name>
    <name evidence="8" type="ORF">BCM02_104331</name>
</gene>
<evidence type="ECO:0000256" key="3">
    <source>
        <dbReference type="ARBA" id="ARBA00022781"/>
    </source>
</evidence>
<dbReference type="NCBIfam" id="TIGR01145">
    <property type="entry name" value="ATP_synt_delta"/>
    <property type="match status" value="1"/>
</dbReference>
<evidence type="ECO:0000256" key="5">
    <source>
        <dbReference type="ARBA" id="ARBA00023136"/>
    </source>
</evidence>
<comment type="subcellular location">
    <subcellularLocation>
        <location evidence="7">Cell membrane</location>
        <topology evidence="7">Peripheral membrane protein</topology>
    </subcellularLocation>
    <subcellularLocation>
        <location evidence="1">Membrane</location>
    </subcellularLocation>
</comment>
<keyword evidence="5 7" id="KW-0472">Membrane</keyword>
<dbReference type="GO" id="GO:0005886">
    <property type="term" value="C:plasma membrane"/>
    <property type="evidence" value="ECO:0007669"/>
    <property type="project" value="UniProtKB-SubCell"/>
</dbReference>
<evidence type="ECO:0000256" key="2">
    <source>
        <dbReference type="ARBA" id="ARBA00022448"/>
    </source>
</evidence>
<dbReference type="OrthoDB" id="9802471at2"/>
<dbReference type="GO" id="GO:0045259">
    <property type="term" value="C:proton-transporting ATP synthase complex"/>
    <property type="evidence" value="ECO:0007669"/>
    <property type="project" value="UniProtKB-KW"/>
</dbReference>